<keyword evidence="4 10" id="KW-0698">rRNA processing</keyword>
<dbReference type="STRING" id="36087.A0A077Z8R8"/>
<dbReference type="Pfam" id="PF13238">
    <property type="entry name" value="AAA_18"/>
    <property type="match status" value="1"/>
</dbReference>
<evidence type="ECO:0000256" key="5">
    <source>
        <dbReference type="ARBA" id="ARBA00022679"/>
    </source>
</evidence>
<keyword evidence="9 10" id="KW-0539">Nucleus</keyword>
<name>A0A077Z8R8_TRITR</name>
<feature type="region of interest" description="LID" evidence="10">
    <location>
        <begin position="111"/>
        <end position="121"/>
    </location>
</feature>
<keyword evidence="8 10" id="KW-0067">ATP-binding</keyword>
<evidence type="ECO:0000256" key="8">
    <source>
        <dbReference type="ARBA" id="ARBA00022840"/>
    </source>
</evidence>
<keyword evidence="3 10" id="KW-0690">Ribosome biogenesis</keyword>
<keyword evidence="7 10" id="KW-0418">Kinase</keyword>
<dbReference type="GO" id="GO:0004017">
    <property type="term" value="F:AMP kinase activity"/>
    <property type="evidence" value="ECO:0007669"/>
    <property type="project" value="UniProtKB-UniRule"/>
</dbReference>
<dbReference type="AlphaFoldDB" id="A0A077Z8R8"/>
<comment type="caution">
    <text evidence="10">Lacks conserved residue(s) required for the propagation of feature annotation.</text>
</comment>
<dbReference type="InterPro" id="IPR020618">
    <property type="entry name" value="Adenyl_kinase_AK6"/>
</dbReference>
<dbReference type="GO" id="GO:0006364">
    <property type="term" value="P:rRNA processing"/>
    <property type="evidence" value="ECO:0007669"/>
    <property type="project" value="UniProtKB-KW"/>
</dbReference>
<accession>A0A077Z8R8</accession>
<keyword evidence="6 10" id="KW-0547">Nucleotide-binding</keyword>
<evidence type="ECO:0000256" key="6">
    <source>
        <dbReference type="ARBA" id="ARBA00022741"/>
    </source>
</evidence>
<evidence type="ECO:0000313" key="12">
    <source>
        <dbReference type="Proteomes" id="UP000030665"/>
    </source>
</evidence>
<dbReference type="InterPro" id="IPR027417">
    <property type="entry name" value="P-loop_NTPase"/>
</dbReference>
<dbReference type="GO" id="GO:0005524">
    <property type="term" value="F:ATP binding"/>
    <property type="evidence" value="ECO:0007669"/>
    <property type="project" value="UniProtKB-KW"/>
</dbReference>
<gene>
    <name evidence="11" type="ORF">TTRE_0000440401</name>
</gene>
<feature type="binding site" evidence="10">
    <location>
        <position position="19"/>
    </location>
    <ligand>
        <name>ATP</name>
        <dbReference type="ChEBI" id="CHEBI:30616"/>
    </ligand>
</feature>
<feature type="binding site" evidence="10">
    <location>
        <position position="16"/>
    </location>
    <ligand>
        <name>ATP</name>
        <dbReference type="ChEBI" id="CHEBI:30616"/>
    </ligand>
</feature>
<feature type="binding site" evidence="10">
    <location>
        <position position="112"/>
    </location>
    <ligand>
        <name>ATP</name>
        <dbReference type="ChEBI" id="CHEBI:30616"/>
    </ligand>
</feature>
<dbReference type="GO" id="GO:0005737">
    <property type="term" value="C:cytoplasm"/>
    <property type="evidence" value="ECO:0007669"/>
    <property type="project" value="UniProtKB-SubCell"/>
</dbReference>
<dbReference type="FunFam" id="3.40.50.300:FF:000372">
    <property type="entry name" value="Adenylate kinase isoenzyme 6 homolog"/>
    <property type="match status" value="1"/>
</dbReference>
<dbReference type="GO" id="GO:0005634">
    <property type="term" value="C:nucleus"/>
    <property type="evidence" value="ECO:0007669"/>
    <property type="project" value="UniProtKB-SubCell"/>
</dbReference>
<feature type="binding site" evidence="10">
    <location>
        <position position="20"/>
    </location>
    <ligand>
        <name>ATP</name>
        <dbReference type="ChEBI" id="CHEBI:30616"/>
    </ligand>
</feature>
<dbReference type="HAMAP" id="MF_00039">
    <property type="entry name" value="Adenylate_kinase_AK6"/>
    <property type="match status" value="1"/>
</dbReference>
<feature type="binding site" evidence="10">
    <location>
        <position position="21"/>
    </location>
    <ligand>
        <name>ATP</name>
        <dbReference type="ChEBI" id="CHEBI:30616"/>
    </ligand>
</feature>
<organism evidence="11 12">
    <name type="scientific">Trichuris trichiura</name>
    <name type="common">Whipworm</name>
    <name type="synonym">Trichocephalus trichiurus</name>
    <dbReference type="NCBI Taxonomy" id="36087"/>
    <lineage>
        <taxon>Eukaryota</taxon>
        <taxon>Metazoa</taxon>
        <taxon>Ecdysozoa</taxon>
        <taxon>Nematoda</taxon>
        <taxon>Enoplea</taxon>
        <taxon>Dorylaimia</taxon>
        <taxon>Trichinellida</taxon>
        <taxon>Trichuridae</taxon>
        <taxon>Trichuris</taxon>
    </lineage>
</organism>
<dbReference type="SUPFAM" id="SSF52540">
    <property type="entry name" value="P-loop containing nucleoside triphosphate hydrolases"/>
    <property type="match status" value="1"/>
</dbReference>
<dbReference type="EMBL" id="HG806010">
    <property type="protein sequence ID" value="CDW56129.1"/>
    <property type="molecule type" value="Genomic_DNA"/>
</dbReference>
<dbReference type="EC" id="2.7.4.3" evidence="10"/>
<dbReference type="PANTHER" id="PTHR12595">
    <property type="entry name" value="POS9-ACTIVATING FACTOR FAP7-RELATED"/>
    <property type="match status" value="1"/>
</dbReference>
<comment type="subunit">
    <text evidence="10">Monomer and homodimer. Interacts with small ribosomal subunit protein uS11. Not a structural component of 43S pre-ribosomes, but transiently interacts with them by binding to uS11.</text>
</comment>
<protein>
    <recommendedName>
        <fullName evidence="10">Adenylate kinase isoenzyme 6 homolog</fullName>
        <shortName evidence="10">AK6</shortName>
        <ecNumber evidence="10">2.7.4.3</ecNumber>
    </recommendedName>
    <alternativeName>
        <fullName evidence="10">Dual activity adenylate kinase/ATPase</fullName>
        <shortName evidence="10">AK/ATPase</shortName>
    </alternativeName>
</protein>
<evidence type="ECO:0000256" key="9">
    <source>
        <dbReference type="ARBA" id="ARBA00023242"/>
    </source>
</evidence>
<evidence type="ECO:0000256" key="7">
    <source>
        <dbReference type="ARBA" id="ARBA00022777"/>
    </source>
</evidence>
<comment type="subcellular location">
    <subcellularLocation>
        <location evidence="10">Cytoplasm</location>
    </subcellularLocation>
    <subcellularLocation>
        <location evidence="10">Nucleus</location>
    </subcellularLocation>
</comment>
<keyword evidence="12" id="KW-1185">Reference proteome</keyword>
<comment type="catalytic activity">
    <reaction evidence="1 10">
        <text>AMP + ATP = 2 ADP</text>
        <dbReference type="Rhea" id="RHEA:12973"/>
        <dbReference type="ChEBI" id="CHEBI:30616"/>
        <dbReference type="ChEBI" id="CHEBI:456215"/>
        <dbReference type="ChEBI" id="CHEBI:456216"/>
        <dbReference type="EC" id="2.7.4.3"/>
    </reaction>
</comment>
<evidence type="ECO:0000256" key="10">
    <source>
        <dbReference type="HAMAP-Rule" id="MF_03173"/>
    </source>
</evidence>
<comment type="catalytic activity">
    <reaction evidence="10">
        <text>ATP + H2O = ADP + phosphate + H(+)</text>
        <dbReference type="Rhea" id="RHEA:13065"/>
        <dbReference type="ChEBI" id="CHEBI:15377"/>
        <dbReference type="ChEBI" id="CHEBI:15378"/>
        <dbReference type="ChEBI" id="CHEBI:30616"/>
        <dbReference type="ChEBI" id="CHEBI:43474"/>
        <dbReference type="ChEBI" id="CHEBI:456216"/>
    </reaction>
</comment>
<dbReference type="PANTHER" id="PTHR12595:SF0">
    <property type="entry name" value="ADENYLATE KINASE ISOENZYME 6"/>
    <property type="match status" value="1"/>
</dbReference>
<dbReference type="GO" id="GO:0016887">
    <property type="term" value="F:ATP hydrolysis activity"/>
    <property type="evidence" value="ECO:0007669"/>
    <property type="project" value="UniProtKB-UniRule"/>
</dbReference>
<sequence length="188" mass="21370">MVRRSKPNFLIAGTPGTGKTTVCNRVVQLAPLELINLSNLAREHGFLKEFDDTFQCPVVDEDKLFSYVEKKLLQGNCIVDYHACDIFTPRTIDAVFVLRCDTEILYDRLVSRGYGPTKLQSNMECEIFDSLLEEAMNAFPHDHVFALKNNNEQDVEVNAKLIVSQYRSWKQPDDKRCSKKAGLCSSSE</sequence>
<dbReference type="Gene3D" id="3.40.50.300">
    <property type="entry name" value="P-loop containing nucleotide triphosphate hydrolases"/>
    <property type="match status" value="1"/>
</dbReference>
<keyword evidence="2 10" id="KW-0963">Cytoplasm</keyword>
<evidence type="ECO:0000256" key="3">
    <source>
        <dbReference type="ARBA" id="ARBA00022517"/>
    </source>
</evidence>
<evidence type="ECO:0000256" key="4">
    <source>
        <dbReference type="ARBA" id="ARBA00022552"/>
    </source>
</evidence>
<feature type="binding site" evidence="10">
    <location>
        <position position="18"/>
    </location>
    <ligand>
        <name>ATP</name>
        <dbReference type="ChEBI" id="CHEBI:30616"/>
    </ligand>
</feature>
<dbReference type="GO" id="GO:0042274">
    <property type="term" value="P:ribosomal small subunit biogenesis"/>
    <property type="evidence" value="ECO:0007669"/>
    <property type="project" value="UniProtKB-UniRule"/>
</dbReference>
<comment type="function">
    <text evidence="10">Broad-specificity nucleoside monophosphate (NMP) kinase that catalyzes the reversible transfer of the terminal phosphate group between nucleoside triphosphates and monophosphates. Has also ATPase activity. Involved in the late cytoplasmic maturation steps of the 40S ribosomal particles, specifically 18S rRNA maturation. While NMP activity is not required for ribosome maturation, ATPase activity is. Associates transiently with small ribosomal subunit protein uS11. ATP hydrolysis breaks the interaction with uS11. May temporarily remove uS11 from the ribosome to enable a conformational change of the ribosomal RNA that is needed for the final maturation step of the small ribosomal subunit. Its NMP activity may have a role in nuclear energy homeostasis.</text>
</comment>
<proteinExistence type="inferred from homology"/>
<evidence type="ECO:0000256" key="1">
    <source>
        <dbReference type="ARBA" id="ARBA00000582"/>
    </source>
</evidence>
<evidence type="ECO:0000313" key="11">
    <source>
        <dbReference type="EMBL" id="CDW56129.1"/>
    </source>
</evidence>
<comment type="similarity">
    <text evidence="10">Belongs to the adenylate kinase family. AK6 subfamily.</text>
</comment>
<evidence type="ECO:0000256" key="2">
    <source>
        <dbReference type="ARBA" id="ARBA00022490"/>
    </source>
</evidence>
<dbReference type="OrthoDB" id="10251185at2759"/>
<feature type="region of interest" description="NMPbind" evidence="10">
    <location>
        <begin position="36"/>
        <end position="59"/>
    </location>
</feature>
<keyword evidence="5 10" id="KW-0808">Transferase</keyword>
<reference evidence="11" key="1">
    <citation type="submission" date="2014-01" db="EMBL/GenBank/DDBJ databases">
        <authorList>
            <person name="Aslett M."/>
        </authorList>
    </citation>
    <scope>NUCLEOTIDE SEQUENCE</scope>
</reference>
<reference evidence="11" key="2">
    <citation type="submission" date="2014-03" db="EMBL/GenBank/DDBJ databases">
        <title>The whipworm genome and dual-species transcriptomics of an intimate host-pathogen interaction.</title>
        <authorList>
            <person name="Foth B.J."/>
            <person name="Tsai I.J."/>
            <person name="Reid A.J."/>
            <person name="Bancroft A.J."/>
            <person name="Nichol S."/>
            <person name="Tracey A."/>
            <person name="Holroyd N."/>
            <person name="Cotton J.A."/>
            <person name="Stanley E.J."/>
            <person name="Zarowiecki M."/>
            <person name="Liu J.Z."/>
            <person name="Huckvale T."/>
            <person name="Cooper P.J."/>
            <person name="Grencis R.K."/>
            <person name="Berriman M."/>
        </authorList>
    </citation>
    <scope>NUCLEOTIDE SEQUENCE [LARGE SCALE GENOMIC DNA]</scope>
</reference>
<dbReference type="Proteomes" id="UP000030665">
    <property type="component" value="Unassembled WGS sequence"/>
</dbReference>